<evidence type="ECO:0000259" key="8">
    <source>
        <dbReference type="PROSITE" id="PS50111"/>
    </source>
</evidence>
<evidence type="ECO:0000256" key="3">
    <source>
        <dbReference type="ARBA" id="ARBA00023136"/>
    </source>
</evidence>
<comment type="subcellular location">
    <subcellularLocation>
        <location evidence="1">Cell membrane</location>
    </subcellularLocation>
</comment>
<evidence type="ECO:0000256" key="1">
    <source>
        <dbReference type="ARBA" id="ARBA00004236"/>
    </source>
</evidence>
<dbReference type="GO" id="GO:0005886">
    <property type="term" value="C:plasma membrane"/>
    <property type="evidence" value="ECO:0007669"/>
    <property type="project" value="UniProtKB-SubCell"/>
</dbReference>
<dbReference type="PANTHER" id="PTHR32089:SF112">
    <property type="entry name" value="LYSOZYME-LIKE PROTEIN-RELATED"/>
    <property type="match status" value="1"/>
</dbReference>
<comment type="similarity">
    <text evidence="5">Belongs to the methyl-accepting chemotaxis (MCP) protein family.</text>
</comment>
<dbReference type="Gene3D" id="1.10.287.950">
    <property type="entry name" value="Methyl-accepting chemotaxis protein"/>
    <property type="match status" value="1"/>
</dbReference>
<dbReference type="Pfam" id="PF00015">
    <property type="entry name" value="MCPsignal"/>
    <property type="match status" value="1"/>
</dbReference>
<reference evidence="10 11" key="1">
    <citation type="journal article" date="2016" name="Genome Announc.">
        <title>Whole-Genome Sequence of Rummeliibacillus stabekisii Strain PP9 Isolated from Antarctic Soil.</title>
        <authorList>
            <person name="da Mota F.F."/>
            <person name="Vollu R.E."/>
            <person name="Jurelevicius D."/>
            <person name="Seldin L."/>
        </authorList>
    </citation>
    <scope>NUCLEOTIDE SEQUENCE [LARGE SCALE GENOMIC DNA]</scope>
    <source>
        <strain evidence="10 11">PP9</strain>
    </source>
</reference>
<dbReference type="Gene3D" id="6.10.340.10">
    <property type="match status" value="1"/>
</dbReference>
<dbReference type="SMART" id="SM00304">
    <property type="entry name" value="HAMP"/>
    <property type="match status" value="1"/>
</dbReference>
<gene>
    <name evidence="10" type="ORF">ATY39_16820</name>
</gene>
<dbReference type="Pfam" id="PF00672">
    <property type="entry name" value="HAMP"/>
    <property type="match status" value="1"/>
</dbReference>
<dbReference type="AlphaFoldDB" id="A0A143HGQ2"/>
<keyword evidence="7" id="KW-0812">Transmembrane</keyword>
<dbReference type="SUPFAM" id="SSF58104">
    <property type="entry name" value="Methyl-accepting chemotaxis protein (MCP) signaling domain"/>
    <property type="match status" value="1"/>
</dbReference>
<evidence type="ECO:0000256" key="2">
    <source>
        <dbReference type="ARBA" id="ARBA00022475"/>
    </source>
</evidence>
<keyword evidence="11" id="KW-1185">Reference proteome</keyword>
<feature type="domain" description="Methyl-accepting transducer" evidence="8">
    <location>
        <begin position="144"/>
        <end position="380"/>
    </location>
</feature>
<accession>A0A143HGQ2</accession>
<proteinExistence type="inferred from homology"/>
<dbReference type="KEGG" id="rst:ATY39_16820"/>
<evidence type="ECO:0000313" key="11">
    <source>
        <dbReference type="Proteomes" id="UP000076021"/>
    </source>
</evidence>
<sequence length="430" mass="46972">MAKKSVQHSFGLKKKLILFVTILAIVTYSISFIFIEYVQPQFFPNVKQSVFQLITYVLGIIWSGILAGIFSSLLVKPLQKLENVAIEAAEGKIGKDIDMPRSSDEIRSLSEAFQTMLVSLRQMVTSINQNFQTTNATVLDLSEETERATRQTESIAETISQISEGATGSAIAIQETAEALEDVRLLAEEVNQRALASSNQSTQMMGELKHTTDAINDLVEGIQKIASGNSMALQDIHQLEQNALKVEQIIQLVGDIAEQTNLLALNASIEAARAGEHGKGFAVVAEEVRKLADESAEAVKGITQLIQTIQLDVQTVVGKMTEQVSIAEGEVARISETTSAVDGMSTRVGDMAASIVEISEFVSKQLNNIEKTAHQSQEVAAIAEQTSAGAVEVQSATDEQVRSIEQIDQLSHMLKKQSEDLYQMIQQFER</sequence>
<keyword evidence="3 7" id="KW-0472">Membrane</keyword>
<dbReference type="GO" id="GO:0007165">
    <property type="term" value="P:signal transduction"/>
    <property type="evidence" value="ECO:0007669"/>
    <property type="project" value="UniProtKB-KW"/>
</dbReference>
<dbReference type="Proteomes" id="UP000076021">
    <property type="component" value="Chromosome"/>
</dbReference>
<evidence type="ECO:0000256" key="5">
    <source>
        <dbReference type="ARBA" id="ARBA00029447"/>
    </source>
</evidence>
<evidence type="ECO:0000313" key="10">
    <source>
        <dbReference type="EMBL" id="AMX00895.1"/>
    </source>
</evidence>
<keyword evidence="4 6" id="KW-0807">Transducer</keyword>
<dbReference type="PROSITE" id="PS50885">
    <property type="entry name" value="HAMP"/>
    <property type="match status" value="1"/>
</dbReference>
<evidence type="ECO:0000259" key="9">
    <source>
        <dbReference type="PROSITE" id="PS50885"/>
    </source>
</evidence>
<evidence type="ECO:0000256" key="6">
    <source>
        <dbReference type="PROSITE-ProRule" id="PRU00284"/>
    </source>
</evidence>
<dbReference type="InterPro" id="IPR003660">
    <property type="entry name" value="HAMP_dom"/>
</dbReference>
<dbReference type="InterPro" id="IPR004089">
    <property type="entry name" value="MCPsignal_dom"/>
</dbReference>
<evidence type="ECO:0000256" key="4">
    <source>
        <dbReference type="ARBA" id="ARBA00023224"/>
    </source>
</evidence>
<evidence type="ECO:0000256" key="7">
    <source>
        <dbReference type="SAM" id="Phobius"/>
    </source>
</evidence>
<reference evidence="11" key="2">
    <citation type="submission" date="2016-03" db="EMBL/GenBank/DDBJ databases">
        <authorList>
            <person name="Ploux O."/>
        </authorList>
    </citation>
    <scope>NUCLEOTIDE SEQUENCE [LARGE SCALE GENOMIC DNA]</scope>
    <source>
        <strain evidence="11">PP9</strain>
    </source>
</reference>
<dbReference type="PANTHER" id="PTHR32089">
    <property type="entry name" value="METHYL-ACCEPTING CHEMOTAXIS PROTEIN MCPB"/>
    <property type="match status" value="1"/>
</dbReference>
<keyword evidence="2" id="KW-1003">Cell membrane</keyword>
<dbReference type="STRING" id="241244.ATY39_16820"/>
<keyword evidence="7" id="KW-1133">Transmembrane helix</keyword>
<protein>
    <submittedName>
        <fullName evidence="10">Chemotaxis protein</fullName>
    </submittedName>
</protein>
<dbReference type="SMART" id="SM00283">
    <property type="entry name" value="MA"/>
    <property type="match status" value="1"/>
</dbReference>
<organism evidence="10 11">
    <name type="scientific">Rummeliibacillus stabekisii</name>
    <dbReference type="NCBI Taxonomy" id="241244"/>
    <lineage>
        <taxon>Bacteria</taxon>
        <taxon>Bacillati</taxon>
        <taxon>Bacillota</taxon>
        <taxon>Bacilli</taxon>
        <taxon>Bacillales</taxon>
        <taxon>Caryophanaceae</taxon>
        <taxon>Rummeliibacillus</taxon>
    </lineage>
</organism>
<dbReference type="EMBL" id="CP014806">
    <property type="protein sequence ID" value="AMX00895.1"/>
    <property type="molecule type" value="Genomic_DNA"/>
</dbReference>
<feature type="transmembrane region" description="Helical" evidence="7">
    <location>
        <begin position="50"/>
        <end position="75"/>
    </location>
</feature>
<dbReference type="RefSeq" id="WP_066791738.1">
    <property type="nucleotide sequence ID" value="NZ_CP014806.1"/>
</dbReference>
<feature type="transmembrane region" description="Helical" evidence="7">
    <location>
        <begin position="16"/>
        <end position="38"/>
    </location>
</feature>
<dbReference type="CDD" id="cd06225">
    <property type="entry name" value="HAMP"/>
    <property type="match status" value="1"/>
</dbReference>
<dbReference type="OrthoDB" id="2489132at2"/>
<feature type="domain" description="HAMP" evidence="9">
    <location>
        <begin position="72"/>
        <end position="125"/>
    </location>
</feature>
<dbReference type="PROSITE" id="PS50111">
    <property type="entry name" value="CHEMOTAXIS_TRANSDUC_2"/>
    <property type="match status" value="1"/>
</dbReference>
<name>A0A143HGQ2_9BACL</name>